<gene>
    <name evidence="2" type="ORF">Bfra_007516</name>
</gene>
<proteinExistence type="predicted"/>
<evidence type="ECO:0000313" key="3">
    <source>
        <dbReference type="Proteomes" id="UP000531561"/>
    </source>
</evidence>
<evidence type="ECO:0000256" key="1">
    <source>
        <dbReference type="SAM" id="Phobius"/>
    </source>
</evidence>
<reference evidence="2 3" key="1">
    <citation type="journal article" date="2020" name="Phytopathology">
        <title>A high-quality genome resource of Botrytis fragariae, a new and rapidly spreading fungal pathogen causing strawberry gray mold in the U.S.A.</title>
        <authorList>
            <person name="Wu Y."/>
            <person name="Saski C.A."/>
            <person name="Schnabel G."/>
            <person name="Xiao S."/>
            <person name="Hu M."/>
        </authorList>
    </citation>
    <scope>NUCLEOTIDE SEQUENCE [LARGE SCALE GENOMIC DNA]</scope>
    <source>
        <strain evidence="2 3">BVB16</strain>
    </source>
</reference>
<evidence type="ECO:0008006" key="4">
    <source>
        <dbReference type="Google" id="ProtNLM"/>
    </source>
</evidence>
<dbReference type="GeneID" id="59261580"/>
<keyword evidence="3" id="KW-1185">Reference proteome</keyword>
<feature type="transmembrane region" description="Helical" evidence="1">
    <location>
        <begin position="102"/>
        <end position="120"/>
    </location>
</feature>
<dbReference type="EMBL" id="JABFCT010000026">
    <property type="protein sequence ID" value="KAF5868319.1"/>
    <property type="molecule type" value="Genomic_DNA"/>
</dbReference>
<dbReference type="AlphaFoldDB" id="A0A8H6EDJ3"/>
<name>A0A8H6EDJ3_9HELO</name>
<keyword evidence="1" id="KW-0472">Membrane</keyword>
<dbReference type="RefSeq" id="XP_037187268.1">
    <property type="nucleotide sequence ID" value="XM_037337888.1"/>
</dbReference>
<evidence type="ECO:0000313" key="2">
    <source>
        <dbReference type="EMBL" id="KAF5868319.1"/>
    </source>
</evidence>
<organism evidence="2 3">
    <name type="scientific">Botrytis fragariae</name>
    <dbReference type="NCBI Taxonomy" id="1964551"/>
    <lineage>
        <taxon>Eukaryota</taxon>
        <taxon>Fungi</taxon>
        <taxon>Dikarya</taxon>
        <taxon>Ascomycota</taxon>
        <taxon>Pezizomycotina</taxon>
        <taxon>Leotiomycetes</taxon>
        <taxon>Helotiales</taxon>
        <taxon>Sclerotiniaceae</taxon>
        <taxon>Botrytis</taxon>
    </lineage>
</organism>
<dbReference type="OrthoDB" id="5189319at2759"/>
<keyword evidence="1" id="KW-1133">Transmembrane helix</keyword>
<accession>A0A8H6EDJ3</accession>
<protein>
    <recommendedName>
        <fullName evidence="4">Hydrophobin</fullName>
    </recommendedName>
</protein>
<sequence>MISSPSPSHLQHPSPPSSSLTSLLDTLINITITASTLNSAPPAALTTTTHSAACTDVNQGALVCCPSILDGDQPVVVAAARMFGFVLNGNSVNGMGCEFLDFWGLYMCIWYVSFVFWVFLPINSAAGSMDLCCGFVEMRKLVGV</sequence>
<dbReference type="Proteomes" id="UP000531561">
    <property type="component" value="Unassembled WGS sequence"/>
</dbReference>
<keyword evidence="1" id="KW-0812">Transmembrane</keyword>
<comment type="caution">
    <text evidence="2">The sequence shown here is derived from an EMBL/GenBank/DDBJ whole genome shotgun (WGS) entry which is preliminary data.</text>
</comment>